<feature type="binding site" evidence="10">
    <location>
        <position position="335"/>
    </location>
    <ligand>
        <name>Mg(2+)</name>
        <dbReference type="ChEBI" id="CHEBI:18420"/>
    </ligand>
</feature>
<dbReference type="Gene3D" id="3.60.20.10">
    <property type="entry name" value="Glutamine Phosphoribosylpyrophosphate, subunit 1, domain 1"/>
    <property type="match status" value="1"/>
</dbReference>
<dbReference type="Proteomes" id="UP000488506">
    <property type="component" value="Unassembled WGS sequence"/>
</dbReference>
<keyword evidence="11" id="KW-0411">Iron-sulfur</keyword>
<comment type="caution">
    <text evidence="13">The sequence shown here is derived from an EMBL/GenBank/DDBJ whole genome shotgun (WGS) entry which is preliminary data.</text>
</comment>
<keyword evidence="4 8" id="KW-0328">Glycosyltransferase</keyword>
<evidence type="ECO:0000313" key="14">
    <source>
        <dbReference type="Proteomes" id="UP000488506"/>
    </source>
</evidence>
<dbReference type="Gene3D" id="3.40.50.2020">
    <property type="match status" value="1"/>
</dbReference>
<dbReference type="InterPro" id="IPR005854">
    <property type="entry name" value="PurF"/>
</dbReference>
<proteinExistence type="inferred from homology"/>
<keyword evidence="11" id="KW-0408">Iron</keyword>
<dbReference type="CDD" id="cd06223">
    <property type="entry name" value="PRTases_typeI"/>
    <property type="match status" value="1"/>
</dbReference>
<comment type="cofactor">
    <cofactor evidence="10">
        <name>Mg(2+)</name>
        <dbReference type="ChEBI" id="CHEBI:18420"/>
    </cofactor>
    <text evidence="10">Binds 1 Mg(2+) ion per subunit.</text>
</comment>
<feature type="binding site" evidence="10">
    <location>
        <position position="273"/>
    </location>
    <ligand>
        <name>Mg(2+)</name>
        <dbReference type="ChEBI" id="CHEBI:18420"/>
    </ligand>
</feature>
<dbReference type="GO" id="GO:0009113">
    <property type="term" value="P:purine nucleobase biosynthetic process"/>
    <property type="evidence" value="ECO:0007669"/>
    <property type="project" value="InterPro"/>
</dbReference>
<evidence type="ECO:0000256" key="10">
    <source>
        <dbReference type="PIRSR" id="PIRSR000485-2"/>
    </source>
</evidence>
<sequence length="434" mass="48169">MCGNFAVSSTDANIIDDLFLGTFYLQHRGQKYCGLSVYDGTQIKIRTHKGLVRDRSFSDLTGMGGFMGIGSTSLKDCQPLKLDSKMGEFTICFSGNIINREEIVDDLKKRGHSFYTDSDIEIIAKLIAQGNNFVDGIENMAGKIRGSYALVLLSKNALYAARDKYGFRPLVMGIREGSIAVSSESCAFCNTGFIILRDVEPGEILEIKKDKYETKKVIHSDIKQYCSFEWVYTANVTSIIDGSPVDCVRRNIGAALAKRYPVDADIVAAVPNSGIGHAIGYSQESKIPFDNVFIKYDYASRSYTQPTQEERDREAKIKLIPVSCKIKGRKVVICDDSIVRGTQFKNDLVVKLRRNGISEIHARIACPPLKAPCLYGVATRSKNELIAAEKTVEEIRKYIGIDSLAYATIEDVAEAIGKPIKDLCLSCWTDQYKV</sequence>
<feature type="binding site" evidence="11">
    <location>
        <position position="373"/>
    </location>
    <ligand>
        <name>[4Fe-4S] cluster</name>
        <dbReference type="ChEBI" id="CHEBI:49883"/>
    </ligand>
</feature>
<dbReference type="EMBL" id="WPAF01000027">
    <property type="protein sequence ID" value="KAF0133401.1"/>
    <property type="molecule type" value="Genomic_DNA"/>
</dbReference>
<dbReference type="AlphaFoldDB" id="A0A833NY49"/>
<dbReference type="InterPro" id="IPR029055">
    <property type="entry name" value="Ntn_hydrolases_N"/>
</dbReference>
<comment type="similarity">
    <text evidence="2 8">In the C-terminal section; belongs to the purine/pyrimidine phosphoribosyltransferase family.</text>
</comment>
<evidence type="ECO:0000256" key="8">
    <source>
        <dbReference type="PIRNR" id="PIRNR000485"/>
    </source>
</evidence>
<evidence type="ECO:0000256" key="9">
    <source>
        <dbReference type="PIRSR" id="PIRSR000485-1"/>
    </source>
</evidence>
<accession>A0A833NY49</accession>
<evidence type="ECO:0000256" key="7">
    <source>
        <dbReference type="ARBA" id="ARBA00022962"/>
    </source>
</evidence>
<keyword evidence="5 8" id="KW-0808">Transferase</keyword>
<keyword evidence="10" id="KW-0460">Magnesium</keyword>
<dbReference type="PROSITE" id="PS51278">
    <property type="entry name" value="GATASE_TYPE_2"/>
    <property type="match status" value="1"/>
</dbReference>
<feature type="active site" description="Nucleophile" evidence="9">
    <location>
        <position position="2"/>
    </location>
</feature>
<feature type="binding site" evidence="11">
    <location>
        <position position="427"/>
    </location>
    <ligand>
        <name>[4Fe-4S] cluster</name>
        <dbReference type="ChEBI" id="CHEBI:49883"/>
    </ligand>
</feature>
<evidence type="ECO:0000256" key="3">
    <source>
        <dbReference type="ARBA" id="ARBA00011941"/>
    </source>
</evidence>
<organism evidence="13 14">
    <name type="scientific">Candidatus Saganbacteria bacterium</name>
    <dbReference type="NCBI Taxonomy" id="2575572"/>
    <lineage>
        <taxon>Bacteria</taxon>
        <taxon>Bacillati</taxon>
        <taxon>Saganbacteria</taxon>
    </lineage>
</organism>
<evidence type="ECO:0000256" key="6">
    <source>
        <dbReference type="ARBA" id="ARBA00022755"/>
    </source>
</evidence>
<dbReference type="Pfam" id="PF13537">
    <property type="entry name" value="GATase_7"/>
    <property type="match status" value="1"/>
</dbReference>
<dbReference type="PANTHER" id="PTHR11907">
    <property type="entry name" value="AMIDOPHOSPHORIBOSYLTRANSFERASE"/>
    <property type="match status" value="1"/>
</dbReference>
<dbReference type="GO" id="GO:0051536">
    <property type="term" value="F:iron-sulfur cluster binding"/>
    <property type="evidence" value="ECO:0007669"/>
    <property type="project" value="UniProtKB-KW"/>
</dbReference>
<dbReference type="InterPro" id="IPR029057">
    <property type="entry name" value="PRTase-like"/>
</dbReference>
<evidence type="ECO:0000259" key="12">
    <source>
        <dbReference type="PROSITE" id="PS51278"/>
    </source>
</evidence>
<dbReference type="InterPro" id="IPR017932">
    <property type="entry name" value="GATase_2_dom"/>
</dbReference>
<comment type="pathway">
    <text evidence="1 8">Purine metabolism; IMP biosynthesis via de novo pathway; N(1)-(5-phospho-D-ribosyl)glycinamide from 5-phospho-alpha-D-ribose 1-diphosphate: step 1/2.</text>
</comment>
<dbReference type="PIRSF" id="PIRSF000485">
    <property type="entry name" value="Amd_phspho_trans"/>
    <property type="match status" value="1"/>
</dbReference>
<dbReference type="SUPFAM" id="SSF53271">
    <property type="entry name" value="PRTase-like"/>
    <property type="match status" value="1"/>
</dbReference>
<keyword evidence="10" id="KW-0479">Metal-binding</keyword>
<feature type="binding site" evidence="11">
    <location>
        <position position="424"/>
    </location>
    <ligand>
        <name>[4Fe-4S] cluster</name>
        <dbReference type="ChEBI" id="CHEBI:49883"/>
    </ligand>
</feature>
<feature type="domain" description="Glutamine amidotransferase type-2" evidence="12">
    <location>
        <begin position="2"/>
        <end position="210"/>
    </location>
</feature>
<evidence type="ECO:0000256" key="4">
    <source>
        <dbReference type="ARBA" id="ARBA00022676"/>
    </source>
</evidence>
<evidence type="ECO:0000313" key="13">
    <source>
        <dbReference type="EMBL" id="KAF0133401.1"/>
    </source>
</evidence>
<dbReference type="InterPro" id="IPR000836">
    <property type="entry name" value="PRTase_dom"/>
</dbReference>
<dbReference type="SUPFAM" id="SSF56235">
    <property type="entry name" value="N-terminal nucleophile aminohydrolases (Ntn hydrolases)"/>
    <property type="match status" value="1"/>
</dbReference>
<dbReference type="GO" id="GO:0004044">
    <property type="term" value="F:amidophosphoribosyltransferase activity"/>
    <property type="evidence" value="ECO:0007669"/>
    <property type="project" value="UniProtKB-EC"/>
</dbReference>
<feature type="binding site" evidence="11">
    <location>
        <position position="226"/>
    </location>
    <ligand>
        <name>[4Fe-4S] cluster</name>
        <dbReference type="ChEBI" id="CHEBI:49883"/>
    </ligand>
</feature>
<dbReference type="GO" id="GO:0006189">
    <property type="term" value="P:'de novo' IMP biosynthetic process"/>
    <property type="evidence" value="ECO:0007669"/>
    <property type="project" value="UniProtKB-UniPathway"/>
</dbReference>
<feature type="binding site" evidence="10">
    <location>
        <position position="336"/>
    </location>
    <ligand>
        <name>Mg(2+)</name>
        <dbReference type="ChEBI" id="CHEBI:18420"/>
    </ligand>
</feature>
<protein>
    <recommendedName>
        <fullName evidence="3 8">Amidophosphoribosyltransferase</fullName>
        <shortName evidence="8">ATase</shortName>
        <ecNumber evidence="3 8">2.4.2.14</ecNumber>
    </recommendedName>
    <alternativeName>
        <fullName evidence="8">Glutamine phosphoribosylpyrophosphate amidotransferase</fullName>
    </alternativeName>
</protein>
<evidence type="ECO:0000256" key="1">
    <source>
        <dbReference type="ARBA" id="ARBA00005209"/>
    </source>
</evidence>
<comment type="catalytic activity">
    <reaction evidence="8">
        <text>5-phospho-beta-D-ribosylamine + L-glutamate + diphosphate = 5-phospho-alpha-D-ribose 1-diphosphate + L-glutamine + H2O</text>
        <dbReference type="Rhea" id="RHEA:14905"/>
        <dbReference type="ChEBI" id="CHEBI:15377"/>
        <dbReference type="ChEBI" id="CHEBI:29985"/>
        <dbReference type="ChEBI" id="CHEBI:33019"/>
        <dbReference type="ChEBI" id="CHEBI:58017"/>
        <dbReference type="ChEBI" id="CHEBI:58359"/>
        <dbReference type="ChEBI" id="CHEBI:58681"/>
        <dbReference type="EC" id="2.4.2.14"/>
    </reaction>
</comment>
<dbReference type="EC" id="2.4.2.14" evidence="3 8"/>
<gene>
    <name evidence="13" type="ORF">FD145_1311</name>
</gene>
<comment type="cofactor">
    <cofactor evidence="11">
        <name>[4Fe-4S] cluster</name>
        <dbReference type="ChEBI" id="CHEBI:49883"/>
    </cofactor>
    <text evidence="11">Binds 1 [4Fe-4S] cluster per subunit.</text>
</comment>
<evidence type="ECO:0000256" key="5">
    <source>
        <dbReference type="ARBA" id="ARBA00022679"/>
    </source>
</evidence>
<name>A0A833NY49_UNCSA</name>
<reference evidence="13 14" key="1">
    <citation type="submission" date="2019-12" db="EMBL/GenBank/DDBJ databases">
        <authorList>
            <person name="Wolfe R."/>
            <person name="Danczak R."/>
            <person name="Wilkins M."/>
        </authorList>
    </citation>
    <scope>NUCLEOTIDE SEQUENCE [LARGE SCALE GENOMIC DNA]</scope>
    <source>
        <strain evidence="13">X2_MaxBin.013</strain>
    </source>
</reference>
<keyword evidence="7" id="KW-0315">Glutamine amidotransferase</keyword>
<dbReference type="UniPathway" id="UPA00074">
    <property type="reaction ID" value="UER00124"/>
</dbReference>
<dbReference type="GO" id="GO:0046872">
    <property type="term" value="F:metal ion binding"/>
    <property type="evidence" value="ECO:0007669"/>
    <property type="project" value="UniProtKB-KW"/>
</dbReference>
<evidence type="ECO:0000256" key="11">
    <source>
        <dbReference type="PIRSR" id="PIRSR000485-3"/>
    </source>
</evidence>
<evidence type="ECO:0000256" key="2">
    <source>
        <dbReference type="ARBA" id="ARBA00010138"/>
    </source>
</evidence>
<keyword evidence="6 8" id="KW-0658">Purine biosynthesis</keyword>